<protein>
    <submittedName>
        <fullName evidence="1">Uncharacterized protein</fullName>
    </submittedName>
</protein>
<gene>
    <name evidence="1" type="ORF">A0J61_04702</name>
</gene>
<comment type="caution">
    <text evidence="1">The sequence shown here is derived from an EMBL/GenBank/DDBJ whole genome shotgun (WGS) entry which is preliminary data.</text>
</comment>
<accession>A0A1C7NDU7</accession>
<proteinExistence type="predicted"/>
<dbReference type="OrthoDB" id="42638at2759"/>
<organism evidence="1 2">
    <name type="scientific">Choanephora cucurbitarum</name>
    <dbReference type="NCBI Taxonomy" id="101091"/>
    <lineage>
        <taxon>Eukaryota</taxon>
        <taxon>Fungi</taxon>
        <taxon>Fungi incertae sedis</taxon>
        <taxon>Mucoromycota</taxon>
        <taxon>Mucoromycotina</taxon>
        <taxon>Mucoromycetes</taxon>
        <taxon>Mucorales</taxon>
        <taxon>Mucorineae</taxon>
        <taxon>Choanephoraceae</taxon>
        <taxon>Choanephoroideae</taxon>
        <taxon>Choanephora</taxon>
    </lineage>
</organism>
<keyword evidence="2" id="KW-1185">Reference proteome</keyword>
<evidence type="ECO:0000313" key="2">
    <source>
        <dbReference type="Proteomes" id="UP000093000"/>
    </source>
</evidence>
<reference evidence="1 2" key="1">
    <citation type="submission" date="2016-03" db="EMBL/GenBank/DDBJ databases">
        <title>Choanephora cucurbitarum.</title>
        <authorList>
            <person name="Min B."/>
            <person name="Park H."/>
            <person name="Park J.-H."/>
            <person name="Shin H.-D."/>
            <person name="Choi I.-G."/>
        </authorList>
    </citation>
    <scope>NUCLEOTIDE SEQUENCE [LARGE SCALE GENOMIC DNA]</scope>
    <source>
        <strain evidence="1 2">KUS-F28377</strain>
    </source>
</reference>
<dbReference type="InParanoid" id="A0A1C7NDU7"/>
<name>A0A1C7NDU7_9FUNG</name>
<dbReference type="Proteomes" id="UP000093000">
    <property type="component" value="Unassembled WGS sequence"/>
</dbReference>
<dbReference type="AlphaFoldDB" id="A0A1C7NDU7"/>
<evidence type="ECO:0000313" key="1">
    <source>
        <dbReference type="EMBL" id="OBZ87255.1"/>
    </source>
</evidence>
<dbReference type="EMBL" id="LUGH01000235">
    <property type="protein sequence ID" value="OBZ87255.1"/>
    <property type="molecule type" value="Genomic_DNA"/>
</dbReference>
<sequence length="88" mass="9919">MTACVAFKHLNFPWKIEPHQCVVGSSFGEVEIPILKEFVINAKIGIVHLYLPTVIKGPFMMHYGMHPGQVNLITQDGRVLPAFRNFPT</sequence>